<evidence type="ECO:0000256" key="16">
    <source>
        <dbReference type="ARBA" id="ARBA00049385"/>
    </source>
</evidence>
<evidence type="ECO:0000256" key="14">
    <source>
        <dbReference type="ARBA" id="ARBA00038540"/>
    </source>
</evidence>
<dbReference type="PANTHER" id="PTHR10689">
    <property type="entry name" value="MICROSOMAL GLUTATHIONE S-TRANSFERASE 1"/>
    <property type="match status" value="1"/>
</dbReference>
<feature type="transmembrane region" description="Helical" evidence="17">
    <location>
        <begin position="147"/>
        <end position="168"/>
    </location>
</feature>
<evidence type="ECO:0000256" key="1">
    <source>
        <dbReference type="ARBA" id="ARBA00003701"/>
    </source>
</evidence>
<evidence type="ECO:0000256" key="7">
    <source>
        <dbReference type="ARBA" id="ARBA00022692"/>
    </source>
</evidence>
<evidence type="ECO:0000256" key="10">
    <source>
        <dbReference type="ARBA" id="ARBA00022989"/>
    </source>
</evidence>
<evidence type="ECO:0000256" key="11">
    <source>
        <dbReference type="ARBA" id="ARBA00022990"/>
    </source>
</evidence>
<dbReference type="InterPro" id="IPR040162">
    <property type="entry name" value="MGST1-like"/>
</dbReference>
<evidence type="ECO:0000256" key="2">
    <source>
        <dbReference type="ARBA" id="ARBA00004294"/>
    </source>
</evidence>
<evidence type="ECO:0000256" key="15">
    <source>
        <dbReference type="ARBA" id="ARBA00039397"/>
    </source>
</evidence>
<comment type="subcellular location">
    <subcellularLocation>
        <location evidence="3">Endoplasmic reticulum membrane</location>
        <topology evidence="3">Multi-pass membrane protein</topology>
    </subcellularLocation>
    <subcellularLocation>
        <location evidence="2">Mitochondrion outer membrane</location>
    </subcellularLocation>
</comment>
<comment type="subunit">
    <text evidence="14">Homotrimer; The trimer binds only one molecule of glutathione.</text>
</comment>
<evidence type="ECO:0000256" key="17">
    <source>
        <dbReference type="SAM" id="Phobius"/>
    </source>
</evidence>
<keyword evidence="6" id="KW-0808">Transferase</keyword>
<comment type="similarity">
    <text evidence="4">Belongs to the MAPEG family.</text>
</comment>
<evidence type="ECO:0000256" key="3">
    <source>
        <dbReference type="ARBA" id="ARBA00004477"/>
    </source>
</evidence>
<evidence type="ECO:0000256" key="12">
    <source>
        <dbReference type="ARBA" id="ARBA00023128"/>
    </source>
</evidence>
<keyword evidence="11" id="KW-0007">Acetylation</keyword>
<keyword evidence="7 17" id="KW-0812">Transmembrane</keyword>
<dbReference type="Pfam" id="PF01124">
    <property type="entry name" value="MAPEG"/>
    <property type="match status" value="1"/>
</dbReference>
<accession>A0A6G0XS07</accession>
<reference evidence="18 19" key="1">
    <citation type="submission" date="2019-07" db="EMBL/GenBank/DDBJ databases">
        <title>Genomics analysis of Aphanomyces spp. identifies a new class of oomycete effector associated with host adaptation.</title>
        <authorList>
            <person name="Gaulin E."/>
        </authorList>
    </citation>
    <scope>NUCLEOTIDE SEQUENCE [LARGE SCALE GENOMIC DNA]</scope>
    <source>
        <strain evidence="18 19">ATCC 201684</strain>
    </source>
</reference>
<comment type="caution">
    <text evidence="18">The sequence shown here is derived from an EMBL/GenBank/DDBJ whole genome shotgun (WGS) entry which is preliminary data.</text>
</comment>
<dbReference type="Proteomes" id="UP000481153">
    <property type="component" value="Unassembled WGS sequence"/>
</dbReference>
<comment type="function">
    <text evidence="1">Conjugation of reduced glutathione to a wide number of exogenous and endogenous hydrophobic electrophiles.</text>
</comment>
<dbReference type="AlphaFoldDB" id="A0A6G0XS07"/>
<comment type="catalytic activity">
    <reaction evidence="16">
        <text>RX + glutathione = an S-substituted glutathione + a halide anion + H(+)</text>
        <dbReference type="Rhea" id="RHEA:16437"/>
        <dbReference type="ChEBI" id="CHEBI:15378"/>
        <dbReference type="ChEBI" id="CHEBI:16042"/>
        <dbReference type="ChEBI" id="CHEBI:17792"/>
        <dbReference type="ChEBI" id="CHEBI:57925"/>
        <dbReference type="ChEBI" id="CHEBI:90779"/>
        <dbReference type="EC" id="2.5.1.18"/>
    </reaction>
    <physiologicalReaction direction="left-to-right" evidence="16">
        <dbReference type="Rhea" id="RHEA:16438"/>
    </physiologicalReaction>
</comment>
<dbReference type="VEuPathDB" id="FungiDB:AeMF1_015839"/>
<dbReference type="GO" id="GO:0004364">
    <property type="term" value="F:glutathione transferase activity"/>
    <property type="evidence" value="ECO:0007669"/>
    <property type="project" value="UniProtKB-EC"/>
</dbReference>
<evidence type="ECO:0000313" key="18">
    <source>
        <dbReference type="EMBL" id="KAF0743141.1"/>
    </source>
</evidence>
<evidence type="ECO:0000256" key="13">
    <source>
        <dbReference type="ARBA" id="ARBA00023136"/>
    </source>
</evidence>
<protein>
    <recommendedName>
        <fullName evidence="15">Microsomal glutathione S-transferase 1</fullName>
        <ecNumber evidence="5">2.5.1.18</ecNumber>
    </recommendedName>
</protein>
<dbReference type="InterPro" id="IPR001129">
    <property type="entry name" value="Membr-assoc_MAPEG"/>
</dbReference>
<organism evidence="18 19">
    <name type="scientific">Aphanomyces euteiches</name>
    <dbReference type="NCBI Taxonomy" id="100861"/>
    <lineage>
        <taxon>Eukaryota</taxon>
        <taxon>Sar</taxon>
        <taxon>Stramenopiles</taxon>
        <taxon>Oomycota</taxon>
        <taxon>Saprolegniomycetes</taxon>
        <taxon>Saprolegniales</taxon>
        <taxon>Verrucalvaceae</taxon>
        <taxon>Aphanomyces</taxon>
    </lineage>
</organism>
<dbReference type="GO" id="GO:0005741">
    <property type="term" value="C:mitochondrial outer membrane"/>
    <property type="evidence" value="ECO:0007669"/>
    <property type="project" value="UniProtKB-SubCell"/>
</dbReference>
<keyword evidence="19" id="KW-1185">Reference proteome</keyword>
<evidence type="ECO:0000313" key="19">
    <source>
        <dbReference type="Proteomes" id="UP000481153"/>
    </source>
</evidence>
<name>A0A6G0XS07_9STRA</name>
<dbReference type="GO" id="GO:0005789">
    <property type="term" value="C:endoplasmic reticulum membrane"/>
    <property type="evidence" value="ECO:0007669"/>
    <property type="project" value="UniProtKB-SubCell"/>
</dbReference>
<evidence type="ECO:0000256" key="6">
    <source>
        <dbReference type="ARBA" id="ARBA00022679"/>
    </source>
</evidence>
<keyword evidence="9" id="KW-0256">Endoplasmic reticulum</keyword>
<sequence length="171" mass="18522">MSTGLDTKVLVGATGVLAIKLYATLMTQGGKRFAAGTRPPEDQIFKRLNPKGQLQAYGVFDEAADAKKDDDKKAPKPSVRAIQADIRWERIVRNDLENIPIGLFAAWAAVNSGGNVIVNVGAISAFTLFRILYTIAYAKELQPHRSLLWFGGVFSVLTLVGNSAFGLISKL</sequence>
<evidence type="ECO:0000256" key="8">
    <source>
        <dbReference type="ARBA" id="ARBA00022787"/>
    </source>
</evidence>
<dbReference type="InterPro" id="IPR023352">
    <property type="entry name" value="MAPEG-like_dom_sf"/>
</dbReference>
<keyword evidence="13 17" id="KW-0472">Membrane</keyword>
<evidence type="ECO:0000256" key="5">
    <source>
        <dbReference type="ARBA" id="ARBA00012452"/>
    </source>
</evidence>
<dbReference type="PANTHER" id="PTHR10689:SF6">
    <property type="entry name" value="MICROSOMAL GLUTATHIONE S-TRANSFERASE 1"/>
    <property type="match status" value="1"/>
</dbReference>
<feature type="transmembrane region" description="Helical" evidence="17">
    <location>
        <begin position="116"/>
        <end position="135"/>
    </location>
</feature>
<proteinExistence type="inferred from homology"/>
<dbReference type="EC" id="2.5.1.18" evidence="5"/>
<dbReference type="EMBL" id="VJMJ01000022">
    <property type="protein sequence ID" value="KAF0743141.1"/>
    <property type="molecule type" value="Genomic_DNA"/>
</dbReference>
<dbReference type="SUPFAM" id="SSF161084">
    <property type="entry name" value="MAPEG domain-like"/>
    <property type="match status" value="1"/>
</dbReference>
<evidence type="ECO:0000256" key="9">
    <source>
        <dbReference type="ARBA" id="ARBA00022824"/>
    </source>
</evidence>
<dbReference type="Gene3D" id="1.20.120.550">
    <property type="entry name" value="Membrane associated eicosanoid/glutathione metabolism-like domain"/>
    <property type="match status" value="1"/>
</dbReference>
<keyword evidence="8" id="KW-1000">Mitochondrion outer membrane</keyword>
<evidence type="ECO:0000256" key="4">
    <source>
        <dbReference type="ARBA" id="ARBA00010459"/>
    </source>
</evidence>
<gene>
    <name evidence="18" type="ORF">Ae201684_002196</name>
</gene>
<keyword evidence="10 17" id="KW-1133">Transmembrane helix</keyword>
<keyword evidence="12" id="KW-0496">Mitochondrion</keyword>